<keyword evidence="2" id="KW-1185">Reference proteome</keyword>
<organism evidence="1 2">
    <name type="scientific">Penicillium frequentans</name>
    <dbReference type="NCBI Taxonomy" id="3151616"/>
    <lineage>
        <taxon>Eukaryota</taxon>
        <taxon>Fungi</taxon>
        <taxon>Dikarya</taxon>
        <taxon>Ascomycota</taxon>
        <taxon>Pezizomycotina</taxon>
        <taxon>Eurotiomycetes</taxon>
        <taxon>Eurotiomycetidae</taxon>
        <taxon>Eurotiales</taxon>
        <taxon>Aspergillaceae</taxon>
        <taxon>Penicillium</taxon>
    </lineage>
</organism>
<sequence>MVWPLSPEITGHIVSLLANPLTHINSKLGLAQYASVNRDWQARVEERSWATLRVKTGTPLNLDQFEKLTNDPRRQSYIRNIELIVELEPHDEAARAHLETESEHERSNQIFSEAIRSVLRIIVKWQANKPGTSLLGISLSIQAQYPSDLVASLNGRRQKKAAYAERTTDILSRRFEKNYLRLNAFET</sequence>
<evidence type="ECO:0008006" key="3">
    <source>
        <dbReference type="Google" id="ProtNLM"/>
    </source>
</evidence>
<dbReference type="Proteomes" id="UP001220324">
    <property type="component" value="Unassembled WGS sequence"/>
</dbReference>
<dbReference type="AlphaFoldDB" id="A0AAD6CPI7"/>
<reference evidence="1 2" key="1">
    <citation type="journal article" date="2023" name="IMA Fungus">
        <title>Comparative genomic study of the Penicillium genus elucidates a diverse pangenome and 15 lateral gene transfer events.</title>
        <authorList>
            <person name="Petersen C."/>
            <person name="Sorensen T."/>
            <person name="Nielsen M.R."/>
            <person name="Sondergaard T.E."/>
            <person name="Sorensen J.L."/>
            <person name="Fitzpatrick D.A."/>
            <person name="Frisvad J.C."/>
            <person name="Nielsen K.L."/>
        </authorList>
    </citation>
    <scope>NUCLEOTIDE SEQUENCE [LARGE SCALE GENOMIC DNA]</scope>
    <source>
        <strain evidence="1 2">IBT 35679</strain>
    </source>
</reference>
<evidence type="ECO:0000313" key="1">
    <source>
        <dbReference type="EMBL" id="KAJ5532766.1"/>
    </source>
</evidence>
<proteinExistence type="predicted"/>
<evidence type="ECO:0000313" key="2">
    <source>
        <dbReference type="Proteomes" id="UP001220324"/>
    </source>
</evidence>
<gene>
    <name evidence="1" type="ORF">N7494_009318</name>
</gene>
<name>A0AAD6CPI7_9EURO</name>
<comment type="caution">
    <text evidence="1">The sequence shown here is derived from an EMBL/GenBank/DDBJ whole genome shotgun (WGS) entry which is preliminary data.</text>
</comment>
<accession>A0AAD6CPI7</accession>
<dbReference type="EMBL" id="JAQIZZ010000007">
    <property type="protein sequence ID" value="KAJ5532766.1"/>
    <property type="molecule type" value="Genomic_DNA"/>
</dbReference>
<protein>
    <recommendedName>
        <fullName evidence="3">F-box domain-containing protein</fullName>
    </recommendedName>
</protein>